<dbReference type="PANTHER" id="PTHR31836:SF27">
    <property type="entry name" value="RLPA-LIKE PROTEIN DOUBLE-PSI BETA-BARREL DOMAIN-CONTAINING PROTEIN"/>
    <property type="match status" value="1"/>
</dbReference>
<dbReference type="InterPro" id="IPR036908">
    <property type="entry name" value="RlpA-like_sf"/>
</dbReference>
<dbReference type="STRING" id="630390.A0A180H1U9"/>
<feature type="signal peptide" evidence="3">
    <location>
        <begin position="1"/>
        <end position="24"/>
    </location>
</feature>
<evidence type="ECO:0000313" key="6">
    <source>
        <dbReference type="EnsemblFungi" id="PTTG_02455-t43_1-p1"/>
    </source>
</evidence>
<dbReference type="InterPro" id="IPR051477">
    <property type="entry name" value="Expansin_CellWall"/>
</dbReference>
<accession>A0A180H1U9</accession>
<dbReference type="SUPFAM" id="SSF50685">
    <property type="entry name" value="Barwin-like endoglucanases"/>
    <property type="match status" value="1"/>
</dbReference>
<feature type="chain" id="PRO_5008110553" evidence="3">
    <location>
        <begin position="25"/>
        <end position="158"/>
    </location>
</feature>
<protein>
    <submittedName>
        <fullName evidence="6">DPBB_1 domain-containing protein</fullName>
    </submittedName>
</protein>
<dbReference type="EnsemblFungi" id="PTTG_02455-t43_1">
    <property type="protein sequence ID" value="PTTG_02455-t43_1-p1"/>
    <property type="gene ID" value="PTTG_02455"/>
</dbReference>
<proteinExistence type="predicted"/>
<name>A0A180H1U9_PUCT1</name>
<dbReference type="OrthoDB" id="623670at2759"/>
<dbReference type="EMBL" id="ADAS02000004">
    <property type="protein sequence ID" value="OAV98996.1"/>
    <property type="molecule type" value="Genomic_DNA"/>
</dbReference>
<organism evidence="5">
    <name type="scientific">Puccinia triticina (isolate 1-1 / race 1 (BBBD))</name>
    <name type="common">Brown leaf rust fungus</name>
    <dbReference type="NCBI Taxonomy" id="630390"/>
    <lineage>
        <taxon>Eukaryota</taxon>
        <taxon>Fungi</taxon>
        <taxon>Dikarya</taxon>
        <taxon>Basidiomycota</taxon>
        <taxon>Pucciniomycotina</taxon>
        <taxon>Pucciniomycetes</taxon>
        <taxon>Pucciniales</taxon>
        <taxon>Pucciniaceae</taxon>
        <taxon>Puccinia</taxon>
    </lineage>
</organism>
<evidence type="ECO:0000256" key="1">
    <source>
        <dbReference type="ARBA" id="ARBA00022729"/>
    </source>
</evidence>
<reference evidence="6 7" key="3">
    <citation type="journal article" date="2017" name="G3 (Bethesda)">
        <title>Comparative analysis highlights variable genome content of wheat rusts and divergence of the mating loci.</title>
        <authorList>
            <person name="Cuomo C.A."/>
            <person name="Bakkeren G."/>
            <person name="Khalil H.B."/>
            <person name="Panwar V."/>
            <person name="Joly D."/>
            <person name="Linning R."/>
            <person name="Sakthikumar S."/>
            <person name="Song X."/>
            <person name="Adiconis X."/>
            <person name="Fan L."/>
            <person name="Goldberg J.M."/>
            <person name="Levin J.Z."/>
            <person name="Young S."/>
            <person name="Zeng Q."/>
            <person name="Anikster Y."/>
            <person name="Bruce M."/>
            <person name="Wang M."/>
            <person name="Yin C."/>
            <person name="McCallum B."/>
            <person name="Szabo L.J."/>
            <person name="Hulbert S."/>
            <person name="Chen X."/>
            <person name="Fellers J.P."/>
        </authorList>
    </citation>
    <scope>NUCLEOTIDE SEQUENCE</scope>
    <source>
        <strain evidence="7">Isolate 1-1 / race 1 (BBBD)</strain>
        <strain evidence="6">isolate 1-1 / race 1 (BBBD)</strain>
    </source>
</reference>
<evidence type="ECO:0000313" key="5">
    <source>
        <dbReference type="EMBL" id="OAV98996.1"/>
    </source>
</evidence>
<feature type="domain" description="RlpA-like protein double-psi beta-barrel" evidence="4">
    <location>
        <begin position="59"/>
        <end position="148"/>
    </location>
</feature>
<reference evidence="5" key="2">
    <citation type="submission" date="2016-05" db="EMBL/GenBank/DDBJ databases">
        <title>Comparative analysis highlights variable genome content of wheat rusts and divergence of the mating loci.</title>
        <authorList>
            <person name="Cuomo C.A."/>
            <person name="Bakkeren G."/>
            <person name="Szabo L."/>
            <person name="Khalil H."/>
            <person name="Joly D."/>
            <person name="Goldberg J."/>
            <person name="Young S."/>
            <person name="Zeng Q."/>
            <person name="Fellers J."/>
        </authorList>
    </citation>
    <scope>NUCLEOTIDE SEQUENCE [LARGE SCALE GENOMIC DNA]</scope>
    <source>
        <strain evidence="5">1-1 BBBD Race 1</strain>
    </source>
</reference>
<dbReference type="VEuPathDB" id="FungiDB:PTTG_02455"/>
<dbReference type="InterPro" id="IPR009009">
    <property type="entry name" value="RlpA-like_DPBB"/>
</dbReference>
<dbReference type="PANTHER" id="PTHR31836">
    <property type="match status" value="1"/>
</dbReference>
<sequence length="158" mass="16880">MLFQNRFLMMALFMAQLVINPIHTLPSSQPASSGLGDNAPGPAYGPAKGKLREEDTHRGDATYYSPGLGSCGQQSGNQDLIVAVSHSLYDSYEGGNQDGNSLCGKSIRASYGPNSIVVSVVDRCEGCSTNDLDLSPAAFRRLSPLNTGRLHGIRWTFA</sequence>
<reference evidence="6" key="4">
    <citation type="submission" date="2025-05" db="UniProtKB">
        <authorList>
            <consortium name="EnsemblFungi"/>
        </authorList>
    </citation>
    <scope>IDENTIFICATION</scope>
    <source>
        <strain evidence="6">isolate 1-1 / race 1 (BBBD)</strain>
    </source>
</reference>
<evidence type="ECO:0000256" key="2">
    <source>
        <dbReference type="SAM" id="MobiDB-lite"/>
    </source>
</evidence>
<dbReference type="CDD" id="cd22191">
    <property type="entry name" value="DPBB_RlpA_EXP_N-like"/>
    <property type="match status" value="1"/>
</dbReference>
<keyword evidence="1 3" id="KW-0732">Signal</keyword>
<dbReference type="Proteomes" id="UP000005240">
    <property type="component" value="Unassembled WGS sequence"/>
</dbReference>
<evidence type="ECO:0000313" key="7">
    <source>
        <dbReference type="Proteomes" id="UP000005240"/>
    </source>
</evidence>
<keyword evidence="7" id="KW-1185">Reference proteome</keyword>
<feature type="region of interest" description="Disordered" evidence="2">
    <location>
        <begin position="28"/>
        <end position="52"/>
    </location>
</feature>
<evidence type="ECO:0000259" key="4">
    <source>
        <dbReference type="Pfam" id="PF03330"/>
    </source>
</evidence>
<gene>
    <name evidence="5" type="ORF">PTTG_02455</name>
</gene>
<dbReference type="Gene3D" id="2.40.40.10">
    <property type="entry name" value="RlpA-like domain"/>
    <property type="match status" value="1"/>
</dbReference>
<dbReference type="Pfam" id="PF03330">
    <property type="entry name" value="DPBB_1"/>
    <property type="match status" value="1"/>
</dbReference>
<dbReference type="AlphaFoldDB" id="A0A180H1U9"/>
<reference evidence="5" key="1">
    <citation type="submission" date="2009-11" db="EMBL/GenBank/DDBJ databases">
        <authorList>
            <consortium name="The Broad Institute Genome Sequencing Platform"/>
            <person name="Ward D."/>
            <person name="Feldgarden M."/>
            <person name="Earl A."/>
            <person name="Young S.K."/>
            <person name="Zeng Q."/>
            <person name="Koehrsen M."/>
            <person name="Alvarado L."/>
            <person name="Berlin A."/>
            <person name="Bochicchio J."/>
            <person name="Borenstein D."/>
            <person name="Chapman S.B."/>
            <person name="Chen Z."/>
            <person name="Engels R."/>
            <person name="Freedman E."/>
            <person name="Gellesch M."/>
            <person name="Goldberg J."/>
            <person name="Griggs A."/>
            <person name="Gujja S."/>
            <person name="Heilman E."/>
            <person name="Heiman D."/>
            <person name="Hepburn T."/>
            <person name="Howarth C."/>
            <person name="Jen D."/>
            <person name="Larson L."/>
            <person name="Lewis B."/>
            <person name="Mehta T."/>
            <person name="Park D."/>
            <person name="Pearson M."/>
            <person name="Roberts A."/>
            <person name="Saif S."/>
            <person name="Shea T."/>
            <person name="Shenoy N."/>
            <person name="Sisk P."/>
            <person name="Stolte C."/>
            <person name="Sykes S."/>
            <person name="Thomson T."/>
            <person name="Walk T."/>
            <person name="White J."/>
            <person name="Yandava C."/>
            <person name="Izard J."/>
            <person name="Baranova O.V."/>
            <person name="Blanton J.M."/>
            <person name="Tanner A.C."/>
            <person name="Dewhirst F.E."/>
            <person name="Haas B."/>
            <person name="Nusbaum C."/>
            <person name="Birren B."/>
        </authorList>
    </citation>
    <scope>NUCLEOTIDE SEQUENCE [LARGE SCALE GENOMIC DNA]</scope>
    <source>
        <strain evidence="5">1-1 BBBD Race 1</strain>
    </source>
</reference>
<evidence type="ECO:0000256" key="3">
    <source>
        <dbReference type="SAM" id="SignalP"/>
    </source>
</evidence>